<name>A0A0C3SBP8_PHLG1</name>
<dbReference type="InterPro" id="IPR036249">
    <property type="entry name" value="Thioredoxin-like_sf"/>
</dbReference>
<dbReference type="SUPFAM" id="SSF52833">
    <property type="entry name" value="Thioredoxin-like"/>
    <property type="match status" value="1"/>
</dbReference>
<organism evidence="4 5">
    <name type="scientific">Phlebiopsis gigantea (strain 11061_1 CR5-6)</name>
    <name type="common">White-rot fungus</name>
    <name type="synonym">Peniophora gigantea</name>
    <dbReference type="NCBI Taxonomy" id="745531"/>
    <lineage>
        <taxon>Eukaryota</taxon>
        <taxon>Fungi</taxon>
        <taxon>Dikarya</taxon>
        <taxon>Basidiomycota</taxon>
        <taxon>Agaricomycotina</taxon>
        <taxon>Agaricomycetes</taxon>
        <taxon>Polyporales</taxon>
        <taxon>Phanerochaetaceae</taxon>
        <taxon>Phlebiopsis</taxon>
    </lineage>
</organism>
<feature type="region of interest" description="Disordered" evidence="2">
    <location>
        <begin position="223"/>
        <end position="280"/>
    </location>
</feature>
<proteinExistence type="inferred from homology"/>
<feature type="compositionally biased region" description="Basic and acidic residues" evidence="2">
    <location>
        <begin position="51"/>
        <end position="70"/>
    </location>
</feature>
<evidence type="ECO:0000259" key="3">
    <source>
        <dbReference type="Pfam" id="PF02114"/>
    </source>
</evidence>
<evidence type="ECO:0000313" key="5">
    <source>
        <dbReference type="Proteomes" id="UP000053257"/>
    </source>
</evidence>
<evidence type="ECO:0000256" key="1">
    <source>
        <dbReference type="ARBA" id="ARBA00009686"/>
    </source>
</evidence>
<dbReference type="PANTHER" id="PTHR46052:SF1">
    <property type="entry name" value="PHOSDUCIN-LIKE PROTEIN"/>
    <property type="match status" value="1"/>
</dbReference>
<sequence>MPGIMDGNIEDLVLSGKLFNPPSRSSSPVRSRSPSPAQWPNDESEFDYDSDAERRRAVEDKIARQQREQDSIGMGPGRTGVKGVIKDRNEAQTMARAKRAQGIDAVNRAMEKASLGGLTWAEEERQRQAEKAREEGRSSSTAAARGMFSKGRFGHLREVGERGFVQAIELEDRNVWIVVHIYDPSLDRCAALDDNLGRLARMYTSTKFLRARAGALGFATSKPKQQGNLLTRPPFSLHRTPSRKILVPGRYPDDGEDEDEDDEHDSDDGKSDGGWEDDEVDTDVLPTMLVYRGGELIHSWVRVDWEANMGVEELLRRHHVLADGGGSDGNCGLPSDDDGDDLVFSGSDDGYDL</sequence>
<evidence type="ECO:0000313" key="4">
    <source>
        <dbReference type="EMBL" id="KIP10212.1"/>
    </source>
</evidence>
<feature type="compositionally biased region" description="Basic and acidic residues" evidence="2">
    <location>
        <begin position="122"/>
        <end position="137"/>
    </location>
</feature>
<dbReference type="EMBL" id="KN840457">
    <property type="protein sequence ID" value="KIP10212.1"/>
    <property type="molecule type" value="Genomic_DNA"/>
</dbReference>
<evidence type="ECO:0000256" key="2">
    <source>
        <dbReference type="SAM" id="MobiDB-lite"/>
    </source>
</evidence>
<feature type="region of interest" description="Disordered" evidence="2">
    <location>
        <begin position="122"/>
        <end position="144"/>
    </location>
</feature>
<accession>A0A0C3SBP8</accession>
<feature type="domain" description="Phosducin" evidence="3">
    <location>
        <begin position="152"/>
        <end position="218"/>
    </location>
</feature>
<dbReference type="PANTHER" id="PTHR46052">
    <property type="entry name" value="PHOSDUCIN-LIKE PROTEIN"/>
    <property type="match status" value="1"/>
</dbReference>
<feature type="region of interest" description="Disordered" evidence="2">
    <location>
        <begin position="15"/>
        <end position="82"/>
    </location>
</feature>
<dbReference type="Gene3D" id="3.40.30.10">
    <property type="entry name" value="Glutaredoxin"/>
    <property type="match status" value="1"/>
</dbReference>
<dbReference type="HOGENOM" id="CLU_059221_0_0_1"/>
<feature type="region of interest" description="Disordered" evidence="2">
    <location>
        <begin position="329"/>
        <end position="353"/>
    </location>
</feature>
<protein>
    <recommendedName>
        <fullName evidence="3">Phosducin domain-containing protein</fullName>
    </recommendedName>
</protein>
<dbReference type="InterPro" id="IPR051499">
    <property type="entry name" value="Phosducin-like_reg"/>
</dbReference>
<gene>
    <name evidence="4" type="ORF">PHLGIDRAFT_125715</name>
</gene>
<feature type="compositionally biased region" description="Acidic residues" evidence="2">
    <location>
        <begin position="254"/>
        <end position="266"/>
    </location>
</feature>
<dbReference type="InterPro" id="IPR024253">
    <property type="entry name" value="Phosducin_thioredoxin-like_dom"/>
</dbReference>
<reference evidence="4 5" key="1">
    <citation type="journal article" date="2014" name="PLoS Genet.">
        <title>Analysis of the Phlebiopsis gigantea genome, transcriptome and secretome provides insight into its pioneer colonization strategies of wood.</title>
        <authorList>
            <person name="Hori C."/>
            <person name="Ishida T."/>
            <person name="Igarashi K."/>
            <person name="Samejima M."/>
            <person name="Suzuki H."/>
            <person name="Master E."/>
            <person name="Ferreira P."/>
            <person name="Ruiz-Duenas F.J."/>
            <person name="Held B."/>
            <person name="Canessa P."/>
            <person name="Larrondo L.F."/>
            <person name="Schmoll M."/>
            <person name="Druzhinina I.S."/>
            <person name="Kubicek C.P."/>
            <person name="Gaskell J.A."/>
            <person name="Kersten P."/>
            <person name="St John F."/>
            <person name="Glasner J."/>
            <person name="Sabat G."/>
            <person name="Splinter BonDurant S."/>
            <person name="Syed K."/>
            <person name="Yadav J."/>
            <person name="Mgbeahuruike A.C."/>
            <person name="Kovalchuk A."/>
            <person name="Asiegbu F.O."/>
            <person name="Lackner G."/>
            <person name="Hoffmeister D."/>
            <person name="Rencoret J."/>
            <person name="Gutierrez A."/>
            <person name="Sun H."/>
            <person name="Lindquist E."/>
            <person name="Barry K."/>
            <person name="Riley R."/>
            <person name="Grigoriev I.V."/>
            <person name="Henrissat B."/>
            <person name="Kues U."/>
            <person name="Berka R.M."/>
            <person name="Martinez A.T."/>
            <person name="Covert S.F."/>
            <person name="Blanchette R.A."/>
            <person name="Cullen D."/>
        </authorList>
    </citation>
    <scope>NUCLEOTIDE SEQUENCE [LARGE SCALE GENOMIC DNA]</scope>
    <source>
        <strain evidence="4 5">11061_1 CR5-6</strain>
    </source>
</reference>
<dbReference type="STRING" id="745531.A0A0C3SBP8"/>
<comment type="similarity">
    <text evidence="1">Belongs to the phosducin family.</text>
</comment>
<dbReference type="AlphaFoldDB" id="A0A0C3SBP8"/>
<dbReference type="Proteomes" id="UP000053257">
    <property type="component" value="Unassembled WGS sequence"/>
</dbReference>
<keyword evidence="5" id="KW-1185">Reference proteome</keyword>
<dbReference type="Pfam" id="PF02114">
    <property type="entry name" value="Phosducin"/>
    <property type="match status" value="1"/>
</dbReference>
<feature type="compositionally biased region" description="Low complexity" evidence="2">
    <location>
        <begin position="21"/>
        <end position="36"/>
    </location>
</feature>
<dbReference type="OrthoDB" id="70588at2759"/>